<dbReference type="Proteomes" id="UP001152759">
    <property type="component" value="Chromosome 10"/>
</dbReference>
<feature type="signal peptide" evidence="2">
    <location>
        <begin position="1"/>
        <end position="21"/>
    </location>
</feature>
<feature type="region of interest" description="Disordered" evidence="1">
    <location>
        <begin position="33"/>
        <end position="65"/>
    </location>
</feature>
<feature type="compositionally biased region" description="Basic and acidic residues" evidence="1">
    <location>
        <begin position="251"/>
        <end position="269"/>
    </location>
</feature>
<gene>
    <name evidence="3" type="ORF">BEMITA_LOCUS2515</name>
</gene>
<evidence type="ECO:0000256" key="1">
    <source>
        <dbReference type="SAM" id="MobiDB-lite"/>
    </source>
</evidence>
<evidence type="ECO:0000256" key="2">
    <source>
        <dbReference type="SAM" id="SignalP"/>
    </source>
</evidence>
<protein>
    <submittedName>
        <fullName evidence="3">Uncharacterized protein</fullName>
    </submittedName>
</protein>
<evidence type="ECO:0000313" key="4">
    <source>
        <dbReference type="Proteomes" id="UP001152759"/>
    </source>
</evidence>
<feature type="compositionally biased region" description="Basic and acidic residues" evidence="1">
    <location>
        <begin position="41"/>
        <end position="55"/>
    </location>
</feature>
<keyword evidence="2" id="KW-0732">Signal</keyword>
<proteinExistence type="predicted"/>
<feature type="region of interest" description="Disordered" evidence="1">
    <location>
        <begin position="251"/>
        <end position="327"/>
    </location>
</feature>
<reference evidence="3" key="1">
    <citation type="submission" date="2021-12" db="EMBL/GenBank/DDBJ databases">
        <authorList>
            <person name="King R."/>
        </authorList>
    </citation>
    <scope>NUCLEOTIDE SEQUENCE</scope>
</reference>
<name>A0A9P0EXG8_BEMTA</name>
<keyword evidence="4" id="KW-1185">Reference proteome</keyword>
<feature type="compositionally biased region" description="Low complexity" evidence="1">
    <location>
        <begin position="292"/>
        <end position="309"/>
    </location>
</feature>
<evidence type="ECO:0000313" key="3">
    <source>
        <dbReference type="EMBL" id="CAH0383034.1"/>
    </source>
</evidence>
<accession>A0A9P0EXG8</accession>
<feature type="chain" id="PRO_5040431978" evidence="2">
    <location>
        <begin position="22"/>
        <end position="327"/>
    </location>
</feature>
<dbReference type="EMBL" id="OU963871">
    <property type="protein sequence ID" value="CAH0383034.1"/>
    <property type="molecule type" value="Genomic_DNA"/>
</dbReference>
<organism evidence="3 4">
    <name type="scientific">Bemisia tabaci</name>
    <name type="common">Sweetpotato whitefly</name>
    <name type="synonym">Aleurodes tabaci</name>
    <dbReference type="NCBI Taxonomy" id="7038"/>
    <lineage>
        <taxon>Eukaryota</taxon>
        <taxon>Metazoa</taxon>
        <taxon>Ecdysozoa</taxon>
        <taxon>Arthropoda</taxon>
        <taxon>Hexapoda</taxon>
        <taxon>Insecta</taxon>
        <taxon>Pterygota</taxon>
        <taxon>Neoptera</taxon>
        <taxon>Paraneoptera</taxon>
        <taxon>Hemiptera</taxon>
        <taxon>Sternorrhyncha</taxon>
        <taxon>Aleyrodoidea</taxon>
        <taxon>Aleyrodidae</taxon>
        <taxon>Aleyrodinae</taxon>
        <taxon>Bemisia</taxon>
    </lineage>
</organism>
<feature type="compositionally biased region" description="Basic and acidic residues" evidence="1">
    <location>
        <begin position="279"/>
        <end position="291"/>
    </location>
</feature>
<sequence>MKFLQIFLLLLEILSHHFTEASLMDCMTGKSTRKISASADESPRRRERSVNDAEKVQPGPGSVSRLRRSFSSFKAAFSSKGSRQLSDNAKLKNTISETESSMSVDSSLEEGEDDFLRQLKQRCWRHCLKHNGYFYDWMTKESPPLSDGEVIEEQHCVSEPRLVCVCRMSTPLSNMISRLRLKPKSYQAKNGGINKTKILRLFKKKNVPVYSTSDLQMFTKDSFKDHGVAYNERTKREVDKRLREEARMRAEWEKAQATRRGSSPERDILGDEEYEDDEGRSSKDISWRDSESSPLRSPGGSPGGSPRRSPLNRHSNSLVTKRYDGNK</sequence>
<dbReference type="AlphaFoldDB" id="A0A9P0EXG8"/>